<name>A0ABP7PDZ8_9BACT</name>
<dbReference type="EMBL" id="BAABDI010000003">
    <property type="protein sequence ID" value="GAA3964034.1"/>
    <property type="molecule type" value="Genomic_DNA"/>
</dbReference>
<dbReference type="InterPro" id="IPR005901">
    <property type="entry name" value="GLPGLI"/>
</dbReference>
<keyword evidence="2" id="KW-1185">Reference proteome</keyword>
<evidence type="ECO:0008006" key="3">
    <source>
        <dbReference type="Google" id="ProtNLM"/>
    </source>
</evidence>
<accession>A0ABP7PDZ8</accession>
<dbReference type="Proteomes" id="UP001501556">
    <property type="component" value="Unassembled WGS sequence"/>
</dbReference>
<evidence type="ECO:0000313" key="2">
    <source>
        <dbReference type="Proteomes" id="UP001501556"/>
    </source>
</evidence>
<sequence length="242" mass="27955">MRAIYRFDYKLDSAVATPKSEQTILRINNGTSCFRSKTQHVRDSVYTSLSGRPEKERIQESLYAGTKTGKTQIDYSIIKEAAKDKVFYHDKIRTVDYQYQEKAPLFHWKIMPVKKTVAGYECQQAFTAFGGRTWEAWFTRDIPVSEGPYKFYGLPGLIVKVRDTHDNYVFELLSFESTPKPFTTSATSSAPLIKKAKFKQAKLNDEQTFLDWMASMGNYVSENMRSTYAAKLKRRNNPLELQ</sequence>
<reference evidence="2" key="1">
    <citation type="journal article" date="2019" name="Int. J. Syst. Evol. Microbiol.">
        <title>The Global Catalogue of Microorganisms (GCM) 10K type strain sequencing project: providing services to taxonomists for standard genome sequencing and annotation.</title>
        <authorList>
            <consortium name="The Broad Institute Genomics Platform"/>
            <consortium name="The Broad Institute Genome Sequencing Center for Infectious Disease"/>
            <person name="Wu L."/>
            <person name="Ma J."/>
        </authorList>
    </citation>
    <scope>NUCLEOTIDE SEQUENCE [LARGE SCALE GENOMIC DNA]</scope>
    <source>
        <strain evidence="2">JCM 17217</strain>
    </source>
</reference>
<comment type="caution">
    <text evidence="1">The sequence shown here is derived from an EMBL/GenBank/DDBJ whole genome shotgun (WGS) entry which is preliminary data.</text>
</comment>
<dbReference type="NCBIfam" id="TIGR01200">
    <property type="entry name" value="GLPGLI"/>
    <property type="match status" value="1"/>
</dbReference>
<proteinExistence type="predicted"/>
<organism evidence="1 2">
    <name type="scientific">Hymenobacter antarcticus</name>
    <dbReference type="NCBI Taxonomy" id="486270"/>
    <lineage>
        <taxon>Bacteria</taxon>
        <taxon>Pseudomonadati</taxon>
        <taxon>Bacteroidota</taxon>
        <taxon>Cytophagia</taxon>
        <taxon>Cytophagales</taxon>
        <taxon>Hymenobacteraceae</taxon>
        <taxon>Hymenobacter</taxon>
    </lineage>
</organism>
<gene>
    <name evidence="1" type="ORF">GCM10022407_08380</name>
</gene>
<dbReference type="Pfam" id="PF09697">
    <property type="entry name" value="Porph_ging"/>
    <property type="match status" value="1"/>
</dbReference>
<evidence type="ECO:0000313" key="1">
    <source>
        <dbReference type="EMBL" id="GAA3964034.1"/>
    </source>
</evidence>
<protein>
    <recommendedName>
        <fullName evidence="3">GLPGLI family protein</fullName>
    </recommendedName>
</protein>